<evidence type="ECO:0000313" key="2">
    <source>
        <dbReference type="Proteomes" id="UP000199046"/>
    </source>
</evidence>
<sequence>MSTLHLINRSPFAASALQELVSAVSEGDHVLLIEDGVYAALGTAASKWPEGVEIRALREDCVSRGIAPASTLLETIDVAGFVALTASTDRTVSWF</sequence>
<gene>
    <name evidence="1" type="ORF">SAMN05421848_0174</name>
</gene>
<dbReference type="PANTHER" id="PTHR37526">
    <property type="entry name" value="PROTEIN TUSB"/>
    <property type="match status" value="1"/>
</dbReference>
<dbReference type="Gene3D" id="3.40.1260.10">
    <property type="entry name" value="DsrEFH-like"/>
    <property type="match status" value="1"/>
</dbReference>
<dbReference type="InterPro" id="IPR027396">
    <property type="entry name" value="DsrEFH-like"/>
</dbReference>
<dbReference type="GO" id="GO:0002143">
    <property type="term" value="P:tRNA wobble position uridine thiolation"/>
    <property type="evidence" value="ECO:0007669"/>
    <property type="project" value="InterPro"/>
</dbReference>
<dbReference type="RefSeq" id="WP_090129893.1">
    <property type="nucleotide sequence ID" value="NZ_FOLY01000001.1"/>
</dbReference>
<dbReference type="AlphaFoldDB" id="A0A1I1FK58"/>
<protein>
    <submittedName>
        <fullName evidence="1">tRNA 2-thiouridine synthesizing protein B</fullName>
    </submittedName>
</protein>
<reference evidence="2" key="1">
    <citation type="submission" date="2016-10" db="EMBL/GenBank/DDBJ databases">
        <authorList>
            <person name="Varghese N."/>
            <person name="Submissions S."/>
        </authorList>
    </citation>
    <scope>NUCLEOTIDE SEQUENCE [LARGE SCALE GENOMIC DNA]</scope>
    <source>
        <strain evidence="2">DSM 23439</strain>
    </source>
</reference>
<dbReference type="Pfam" id="PF04077">
    <property type="entry name" value="DsrH"/>
    <property type="match status" value="1"/>
</dbReference>
<dbReference type="Proteomes" id="UP000199046">
    <property type="component" value="Unassembled WGS sequence"/>
</dbReference>
<dbReference type="InterPro" id="IPR007215">
    <property type="entry name" value="Sulphur_relay_TusB/DsrH"/>
</dbReference>
<organism evidence="1 2">
    <name type="scientific">Kushneria avicenniae</name>
    <dbReference type="NCBI Taxonomy" id="402385"/>
    <lineage>
        <taxon>Bacteria</taxon>
        <taxon>Pseudomonadati</taxon>
        <taxon>Pseudomonadota</taxon>
        <taxon>Gammaproteobacteria</taxon>
        <taxon>Oceanospirillales</taxon>
        <taxon>Halomonadaceae</taxon>
        <taxon>Kushneria</taxon>
    </lineage>
</organism>
<dbReference type="GO" id="GO:1990228">
    <property type="term" value="C:sulfurtransferase complex"/>
    <property type="evidence" value="ECO:0007669"/>
    <property type="project" value="TreeGrafter"/>
</dbReference>
<keyword evidence="2" id="KW-1185">Reference proteome</keyword>
<dbReference type="EMBL" id="FOLY01000001">
    <property type="protein sequence ID" value="SFB99889.1"/>
    <property type="molecule type" value="Genomic_DNA"/>
</dbReference>
<dbReference type="PANTHER" id="PTHR37526:SF1">
    <property type="entry name" value="PROTEIN TUSB"/>
    <property type="match status" value="1"/>
</dbReference>
<evidence type="ECO:0000313" key="1">
    <source>
        <dbReference type="EMBL" id="SFB99889.1"/>
    </source>
</evidence>
<proteinExistence type="predicted"/>
<name>A0A1I1FK58_9GAMM</name>
<dbReference type="NCBIfam" id="TIGR03011">
    <property type="entry name" value="sulf_tusB_dsrH"/>
    <property type="match status" value="1"/>
</dbReference>
<dbReference type="STRING" id="402385.SAMN05421848_0174"/>
<dbReference type="OrthoDB" id="9795117at2"/>
<accession>A0A1I1FK58</accession>
<dbReference type="SUPFAM" id="SSF75169">
    <property type="entry name" value="DsrEFH-like"/>
    <property type="match status" value="1"/>
</dbReference>